<keyword evidence="3" id="KW-1185">Reference proteome</keyword>
<dbReference type="OrthoDB" id="5102110at2"/>
<feature type="domain" description="DNA-binding phage zinc finger" evidence="1">
    <location>
        <begin position="130"/>
        <end position="172"/>
    </location>
</feature>
<reference evidence="2 3" key="1">
    <citation type="submission" date="2016-10" db="EMBL/GenBank/DDBJ databases">
        <authorList>
            <person name="de Groot N.N."/>
        </authorList>
    </citation>
    <scope>NUCLEOTIDE SEQUENCE [LARGE SCALE GENOMIC DNA]</scope>
    <source>
        <strain evidence="2 3">CGMCC 1.11156</strain>
    </source>
</reference>
<evidence type="ECO:0000313" key="3">
    <source>
        <dbReference type="Proteomes" id="UP000198649"/>
    </source>
</evidence>
<gene>
    <name evidence="2" type="ORF">SAMN05216561_108131</name>
</gene>
<protein>
    <recommendedName>
        <fullName evidence="1">DNA-binding phage zinc finger domain-containing protein</fullName>
    </recommendedName>
</protein>
<dbReference type="AlphaFoldDB" id="A0A1I3I5V9"/>
<sequence>MSATTHDPLSAEAAVTRPSVERGAHLEAGGQEVETIVILRPTSMDAAAWQQLGQAVDHLVATDLVEVLAGLLANAARGGVDIGDLLGAACTEATRRLPRGMALTDARPGSWESDLINSLTHPDAVDEGPVATPLDVECERCWAAVGASCFNPVTYVDNKHPHRERVELARGAVFSTTYGWAGW</sequence>
<dbReference type="EMBL" id="FOQG01000008">
    <property type="protein sequence ID" value="SFI43378.1"/>
    <property type="molecule type" value="Genomic_DNA"/>
</dbReference>
<dbReference type="STRING" id="1005945.SAMN05216561_108131"/>
<proteinExistence type="predicted"/>
<accession>A0A1I3I5V9</accession>
<evidence type="ECO:0000313" key="2">
    <source>
        <dbReference type="EMBL" id="SFI43378.1"/>
    </source>
</evidence>
<dbReference type="RefSeq" id="WP_091113467.1">
    <property type="nucleotide sequence ID" value="NZ_BKAF01000015.1"/>
</dbReference>
<evidence type="ECO:0000259" key="1">
    <source>
        <dbReference type="Pfam" id="PF24623"/>
    </source>
</evidence>
<dbReference type="Pfam" id="PF24623">
    <property type="entry name" value="Phage_zn_bind_8"/>
    <property type="match status" value="1"/>
</dbReference>
<organism evidence="2 3">
    <name type="scientific">Nocardioides psychrotolerans</name>
    <dbReference type="NCBI Taxonomy" id="1005945"/>
    <lineage>
        <taxon>Bacteria</taxon>
        <taxon>Bacillati</taxon>
        <taxon>Actinomycetota</taxon>
        <taxon>Actinomycetes</taxon>
        <taxon>Propionibacteriales</taxon>
        <taxon>Nocardioidaceae</taxon>
        <taxon>Nocardioides</taxon>
    </lineage>
</organism>
<dbReference type="Proteomes" id="UP000198649">
    <property type="component" value="Unassembled WGS sequence"/>
</dbReference>
<name>A0A1I3I5V9_9ACTN</name>
<dbReference type="InterPro" id="IPR056911">
    <property type="entry name" value="Phage_Znf_bind_put"/>
</dbReference>